<name>A0A091R4K9_MERNU</name>
<dbReference type="GO" id="GO:0007088">
    <property type="term" value="P:regulation of mitotic nuclear division"/>
    <property type="evidence" value="ECO:0007669"/>
    <property type="project" value="TreeGrafter"/>
</dbReference>
<dbReference type="Pfam" id="PF15276">
    <property type="entry name" value="PP1_bind"/>
    <property type="match status" value="1"/>
</dbReference>
<dbReference type="PANTHER" id="PTHR21603:SF16">
    <property type="entry name" value="CELL DIVISION CYCLE-ASSOCIATED PROTEIN 2"/>
    <property type="match status" value="1"/>
</dbReference>
<dbReference type="GO" id="GO:0005634">
    <property type="term" value="C:nucleus"/>
    <property type="evidence" value="ECO:0007669"/>
    <property type="project" value="UniProtKB-SubCell"/>
</dbReference>
<keyword evidence="2" id="KW-1017">Isopeptide bond</keyword>
<dbReference type="PANTHER" id="PTHR21603">
    <property type="entry name" value="ANTIGEN KI-67-LIKE PROTEIN"/>
    <property type="match status" value="1"/>
</dbReference>
<comment type="subcellular location">
    <subcellularLocation>
        <location evidence="1">Nucleus</location>
    </subcellularLocation>
</comment>
<gene>
    <name evidence="8" type="ORF">N331_11645</name>
</gene>
<evidence type="ECO:0000313" key="9">
    <source>
        <dbReference type="Proteomes" id="UP000052967"/>
    </source>
</evidence>
<evidence type="ECO:0000256" key="5">
    <source>
        <dbReference type="ARBA" id="ARBA00023242"/>
    </source>
</evidence>
<sequence>LIAVEKTKCPSSERPKKKRVTFGEVLSPEIFDEALPANTPLRRGAAP</sequence>
<protein>
    <submittedName>
        <fullName evidence="8">Cell division cycle-associated protein 2</fullName>
    </submittedName>
</protein>
<dbReference type="GO" id="GO:0051301">
    <property type="term" value="P:cell division"/>
    <property type="evidence" value="ECO:0007669"/>
    <property type="project" value="UniProtKB-KW"/>
</dbReference>
<dbReference type="AlphaFoldDB" id="A0A091R4K9"/>
<reference evidence="8 9" key="1">
    <citation type="submission" date="2014-04" db="EMBL/GenBank/DDBJ databases">
        <title>Genome evolution of avian class.</title>
        <authorList>
            <person name="Zhang G."/>
            <person name="Li C."/>
        </authorList>
    </citation>
    <scope>NUCLEOTIDE SEQUENCE [LARGE SCALE GENOMIC DNA]</scope>
    <source>
        <strain evidence="8">BGI_N331</strain>
    </source>
</reference>
<feature type="non-terminal residue" evidence="8">
    <location>
        <position position="1"/>
    </location>
</feature>
<evidence type="ECO:0000256" key="6">
    <source>
        <dbReference type="ARBA" id="ARBA00023306"/>
    </source>
</evidence>
<dbReference type="GO" id="GO:0005694">
    <property type="term" value="C:chromosome"/>
    <property type="evidence" value="ECO:0007669"/>
    <property type="project" value="TreeGrafter"/>
</dbReference>
<keyword evidence="9" id="KW-1185">Reference proteome</keyword>
<evidence type="ECO:0000256" key="2">
    <source>
        <dbReference type="ARBA" id="ARBA00022499"/>
    </source>
</evidence>
<proteinExistence type="predicted"/>
<dbReference type="EMBL" id="KK712432">
    <property type="protein sequence ID" value="KFQ34184.1"/>
    <property type="molecule type" value="Genomic_DNA"/>
</dbReference>
<feature type="non-terminal residue" evidence="8">
    <location>
        <position position="47"/>
    </location>
</feature>
<keyword evidence="6" id="KW-0131">Cell cycle</keyword>
<evidence type="ECO:0000256" key="1">
    <source>
        <dbReference type="ARBA" id="ARBA00004123"/>
    </source>
</evidence>
<keyword evidence="3" id="KW-0597">Phosphoprotein</keyword>
<feature type="domain" description="PP1-binding" evidence="7">
    <location>
        <begin position="16"/>
        <end position="47"/>
    </location>
</feature>
<accession>A0A091R4K9</accession>
<keyword evidence="8" id="KW-0132">Cell division</keyword>
<organism evidence="8 9">
    <name type="scientific">Merops nubicus</name>
    <name type="common">Northern carmine bee-eater</name>
    <dbReference type="NCBI Taxonomy" id="57421"/>
    <lineage>
        <taxon>Eukaryota</taxon>
        <taxon>Metazoa</taxon>
        <taxon>Chordata</taxon>
        <taxon>Craniata</taxon>
        <taxon>Vertebrata</taxon>
        <taxon>Euteleostomi</taxon>
        <taxon>Archelosauria</taxon>
        <taxon>Archosauria</taxon>
        <taxon>Dinosauria</taxon>
        <taxon>Saurischia</taxon>
        <taxon>Theropoda</taxon>
        <taxon>Coelurosauria</taxon>
        <taxon>Aves</taxon>
        <taxon>Neognathae</taxon>
        <taxon>Neoaves</taxon>
        <taxon>Telluraves</taxon>
        <taxon>Coraciimorphae</taxon>
        <taxon>Coraciiformes</taxon>
        <taxon>Meropidae</taxon>
        <taxon>Merops</taxon>
    </lineage>
</organism>
<evidence type="ECO:0000313" key="8">
    <source>
        <dbReference type="EMBL" id="KFQ34184.1"/>
    </source>
</evidence>
<dbReference type="InterPro" id="IPR029334">
    <property type="entry name" value="PP1-bd"/>
</dbReference>
<keyword evidence="5" id="KW-0539">Nucleus</keyword>
<dbReference type="Proteomes" id="UP000052967">
    <property type="component" value="Unassembled WGS sequence"/>
</dbReference>
<evidence type="ECO:0000256" key="4">
    <source>
        <dbReference type="ARBA" id="ARBA00022843"/>
    </source>
</evidence>
<evidence type="ECO:0000259" key="7">
    <source>
        <dbReference type="Pfam" id="PF15276"/>
    </source>
</evidence>
<evidence type="ECO:0000256" key="3">
    <source>
        <dbReference type="ARBA" id="ARBA00022553"/>
    </source>
</evidence>
<keyword evidence="4" id="KW-0832">Ubl conjugation</keyword>
<dbReference type="GO" id="GO:0051983">
    <property type="term" value="P:regulation of chromosome segregation"/>
    <property type="evidence" value="ECO:0007669"/>
    <property type="project" value="TreeGrafter"/>
</dbReference>